<organism evidence="1 2">
    <name type="scientific">Araneus ventricosus</name>
    <name type="common">Orbweaver spider</name>
    <name type="synonym">Epeira ventricosa</name>
    <dbReference type="NCBI Taxonomy" id="182803"/>
    <lineage>
        <taxon>Eukaryota</taxon>
        <taxon>Metazoa</taxon>
        <taxon>Ecdysozoa</taxon>
        <taxon>Arthropoda</taxon>
        <taxon>Chelicerata</taxon>
        <taxon>Arachnida</taxon>
        <taxon>Araneae</taxon>
        <taxon>Araneomorphae</taxon>
        <taxon>Entelegynae</taxon>
        <taxon>Araneoidea</taxon>
        <taxon>Araneidae</taxon>
        <taxon>Araneus</taxon>
    </lineage>
</organism>
<dbReference type="EMBL" id="BGPR01017366">
    <property type="protein sequence ID" value="GBN75889.1"/>
    <property type="molecule type" value="Genomic_DNA"/>
</dbReference>
<evidence type="ECO:0000313" key="1">
    <source>
        <dbReference type="EMBL" id="GBN75889.1"/>
    </source>
</evidence>
<dbReference type="AlphaFoldDB" id="A0A4Y2RKV3"/>
<dbReference type="OrthoDB" id="6411356at2759"/>
<gene>
    <name evidence="1" type="ORF">AVEN_156434_1</name>
</gene>
<comment type="caution">
    <text evidence="1">The sequence shown here is derived from an EMBL/GenBank/DDBJ whole genome shotgun (WGS) entry which is preliminary data.</text>
</comment>
<evidence type="ECO:0000313" key="2">
    <source>
        <dbReference type="Proteomes" id="UP000499080"/>
    </source>
</evidence>
<proteinExistence type="predicted"/>
<sequence length="256" mass="29984">MVRFRYKLKIASFYLDNTQCVAKYSFVVPKSVTYLDLSLCELSSLRDKRKNVIYPNYILSPSTIVTSKFVCTEEGCKKSSAKNRKLLYDLHLDVFCGLELRFGNNQTNKDLRYHSDRVLLNNLGIKSSFLEMHLDWMVASPLARSNHQVKLLHQISKTAQRISFIGKYGYIRRRGSDILYSNCWDSNIVKDFLIAMNFEDGYLLKLRPDVVEYLLYYTSCAGYSLRDNPPREYLINAAFYRRQFEYVPALLQYRDA</sequence>
<keyword evidence="2" id="KW-1185">Reference proteome</keyword>
<reference evidence="1 2" key="1">
    <citation type="journal article" date="2019" name="Sci. Rep.">
        <title>Orb-weaving spider Araneus ventricosus genome elucidates the spidroin gene catalogue.</title>
        <authorList>
            <person name="Kono N."/>
            <person name="Nakamura H."/>
            <person name="Ohtoshi R."/>
            <person name="Moran D.A.P."/>
            <person name="Shinohara A."/>
            <person name="Yoshida Y."/>
            <person name="Fujiwara M."/>
            <person name="Mori M."/>
            <person name="Tomita M."/>
            <person name="Arakawa K."/>
        </authorList>
    </citation>
    <scope>NUCLEOTIDE SEQUENCE [LARGE SCALE GENOMIC DNA]</scope>
</reference>
<dbReference type="Proteomes" id="UP000499080">
    <property type="component" value="Unassembled WGS sequence"/>
</dbReference>
<accession>A0A4Y2RKV3</accession>
<protein>
    <submittedName>
        <fullName evidence="1">Uncharacterized protein</fullName>
    </submittedName>
</protein>
<name>A0A4Y2RKV3_ARAVE</name>